<keyword evidence="11 12" id="KW-0472">Membrane</keyword>
<evidence type="ECO:0000259" key="13">
    <source>
        <dbReference type="PROSITE" id="PS50109"/>
    </source>
</evidence>
<comment type="catalytic activity">
    <reaction evidence="1">
        <text>ATP + protein L-histidine = ADP + protein N-phospho-L-histidine.</text>
        <dbReference type="EC" id="2.7.13.3"/>
    </reaction>
</comment>
<evidence type="ECO:0000256" key="10">
    <source>
        <dbReference type="ARBA" id="ARBA00023012"/>
    </source>
</evidence>
<dbReference type="AlphaFoldDB" id="A0A1I2C1B2"/>
<dbReference type="Pfam" id="PF00512">
    <property type="entry name" value="HisKA"/>
    <property type="match status" value="1"/>
</dbReference>
<organism evidence="14 15">
    <name type="scientific">Thermoflexibacter ruber</name>
    <dbReference type="NCBI Taxonomy" id="1003"/>
    <lineage>
        <taxon>Bacteria</taxon>
        <taxon>Pseudomonadati</taxon>
        <taxon>Bacteroidota</taxon>
        <taxon>Cytophagia</taxon>
        <taxon>Cytophagales</taxon>
        <taxon>Thermoflexibacteraceae</taxon>
        <taxon>Thermoflexibacter</taxon>
    </lineage>
</organism>
<evidence type="ECO:0000256" key="1">
    <source>
        <dbReference type="ARBA" id="ARBA00000085"/>
    </source>
</evidence>
<dbReference type="Proteomes" id="UP000199513">
    <property type="component" value="Unassembled WGS sequence"/>
</dbReference>
<evidence type="ECO:0000256" key="3">
    <source>
        <dbReference type="ARBA" id="ARBA00012438"/>
    </source>
</evidence>
<evidence type="ECO:0000256" key="9">
    <source>
        <dbReference type="ARBA" id="ARBA00022840"/>
    </source>
</evidence>
<evidence type="ECO:0000256" key="6">
    <source>
        <dbReference type="ARBA" id="ARBA00022679"/>
    </source>
</evidence>
<gene>
    <name evidence="14" type="ORF">SAMN04488541_100429</name>
</gene>
<dbReference type="STRING" id="1003.SAMN04488541_100429"/>
<dbReference type="OrthoDB" id="1933776at2"/>
<keyword evidence="4" id="KW-1003">Cell membrane</keyword>
<dbReference type="InterPro" id="IPR004358">
    <property type="entry name" value="Sig_transdc_His_kin-like_C"/>
</dbReference>
<dbReference type="FunFam" id="3.30.565.10:FF:000023">
    <property type="entry name" value="PAS domain-containing sensor histidine kinase"/>
    <property type="match status" value="1"/>
</dbReference>
<evidence type="ECO:0000256" key="4">
    <source>
        <dbReference type="ARBA" id="ARBA00022475"/>
    </source>
</evidence>
<dbReference type="GO" id="GO:0000155">
    <property type="term" value="F:phosphorelay sensor kinase activity"/>
    <property type="evidence" value="ECO:0007669"/>
    <property type="project" value="InterPro"/>
</dbReference>
<protein>
    <recommendedName>
        <fullName evidence="3">histidine kinase</fullName>
        <ecNumber evidence="3">2.7.13.3</ecNumber>
    </recommendedName>
</protein>
<feature type="transmembrane region" description="Helical" evidence="12">
    <location>
        <begin position="265"/>
        <end position="287"/>
    </location>
</feature>
<evidence type="ECO:0000256" key="8">
    <source>
        <dbReference type="ARBA" id="ARBA00022777"/>
    </source>
</evidence>
<dbReference type="InterPro" id="IPR036097">
    <property type="entry name" value="HisK_dim/P_sf"/>
</dbReference>
<dbReference type="RefSeq" id="WP_091539800.1">
    <property type="nucleotide sequence ID" value="NZ_FONY01000004.1"/>
</dbReference>
<keyword evidence="5" id="KW-0597">Phosphoprotein</keyword>
<dbReference type="PANTHER" id="PTHR43547:SF2">
    <property type="entry name" value="HYBRID SIGNAL TRANSDUCTION HISTIDINE KINASE C"/>
    <property type="match status" value="1"/>
</dbReference>
<dbReference type="GO" id="GO:0005886">
    <property type="term" value="C:plasma membrane"/>
    <property type="evidence" value="ECO:0007669"/>
    <property type="project" value="UniProtKB-SubCell"/>
</dbReference>
<dbReference type="SUPFAM" id="SSF47384">
    <property type="entry name" value="Homodimeric domain of signal transducing histidine kinase"/>
    <property type="match status" value="1"/>
</dbReference>
<feature type="domain" description="Histidine kinase" evidence="13">
    <location>
        <begin position="306"/>
        <end position="527"/>
    </location>
</feature>
<reference evidence="14 15" key="1">
    <citation type="submission" date="2016-10" db="EMBL/GenBank/DDBJ databases">
        <authorList>
            <person name="de Groot N.N."/>
        </authorList>
    </citation>
    <scope>NUCLEOTIDE SEQUENCE [LARGE SCALE GENOMIC DNA]</scope>
    <source>
        <strain>GEY</strain>
        <strain evidence="15">DSM 9560</strain>
    </source>
</reference>
<dbReference type="SMART" id="SM00387">
    <property type="entry name" value="HATPase_c"/>
    <property type="match status" value="1"/>
</dbReference>
<keyword evidence="12" id="KW-1133">Transmembrane helix</keyword>
<comment type="subcellular location">
    <subcellularLocation>
        <location evidence="2">Cell membrane</location>
    </subcellularLocation>
</comment>
<dbReference type="PANTHER" id="PTHR43547">
    <property type="entry name" value="TWO-COMPONENT HISTIDINE KINASE"/>
    <property type="match status" value="1"/>
</dbReference>
<keyword evidence="7" id="KW-0547">Nucleotide-binding</keyword>
<proteinExistence type="predicted"/>
<evidence type="ECO:0000313" key="14">
    <source>
        <dbReference type="EMBL" id="SFE62035.1"/>
    </source>
</evidence>
<dbReference type="CDD" id="cd00075">
    <property type="entry name" value="HATPase"/>
    <property type="match status" value="1"/>
</dbReference>
<dbReference type="SMART" id="SM00388">
    <property type="entry name" value="HisKA"/>
    <property type="match status" value="1"/>
</dbReference>
<dbReference type="PROSITE" id="PS50109">
    <property type="entry name" value="HIS_KIN"/>
    <property type="match status" value="1"/>
</dbReference>
<evidence type="ECO:0000256" key="5">
    <source>
        <dbReference type="ARBA" id="ARBA00022553"/>
    </source>
</evidence>
<dbReference type="EC" id="2.7.13.3" evidence="3"/>
<dbReference type="InterPro" id="IPR036890">
    <property type="entry name" value="HATPase_C_sf"/>
</dbReference>
<evidence type="ECO:0000256" key="12">
    <source>
        <dbReference type="SAM" id="Phobius"/>
    </source>
</evidence>
<dbReference type="SUPFAM" id="SSF55874">
    <property type="entry name" value="ATPase domain of HSP90 chaperone/DNA topoisomerase II/histidine kinase"/>
    <property type="match status" value="1"/>
</dbReference>
<keyword evidence="9" id="KW-0067">ATP-binding</keyword>
<dbReference type="InterPro" id="IPR003594">
    <property type="entry name" value="HATPase_dom"/>
</dbReference>
<evidence type="ECO:0000256" key="11">
    <source>
        <dbReference type="ARBA" id="ARBA00023136"/>
    </source>
</evidence>
<dbReference type="InterPro" id="IPR005467">
    <property type="entry name" value="His_kinase_dom"/>
</dbReference>
<dbReference type="Pfam" id="PF02518">
    <property type="entry name" value="HATPase_c"/>
    <property type="match status" value="1"/>
</dbReference>
<dbReference type="EMBL" id="FONY01000004">
    <property type="protein sequence ID" value="SFE62035.1"/>
    <property type="molecule type" value="Genomic_DNA"/>
</dbReference>
<dbReference type="GO" id="GO:0005524">
    <property type="term" value="F:ATP binding"/>
    <property type="evidence" value="ECO:0007669"/>
    <property type="project" value="UniProtKB-KW"/>
</dbReference>
<evidence type="ECO:0000256" key="7">
    <source>
        <dbReference type="ARBA" id="ARBA00022741"/>
    </source>
</evidence>
<name>A0A1I2C1B2_9BACT</name>
<keyword evidence="6" id="KW-0808">Transferase</keyword>
<keyword evidence="15" id="KW-1185">Reference proteome</keyword>
<keyword evidence="10" id="KW-0902">Two-component regulatory system</keyword>
<dbReference type="PRINTS" id="PR00344">
    <property type="entry name" value="BCTRLSENSOR"/>
</dbReference>
<dbReference type="Gene3D" id="3.30.565.10">
    <property type="entry name" value="Histidine kinase-like ATPase, C-terminal domain"/>
    <property type="match status" value="1"/>
</dbReference>
<evidence type="ECO:0000313" key="15">
    <source>
        <dbReference type="Proteomes" id="UP000199513"/>
    </source>
</evidence>
<feature type="transmembrane region" description="Helical" evidence="12">
    <location>
        <begin position="7"/>
        <end position="28"/>
    </location>
</feature>
<dbReference type="CDD" id="cd00082">
    <property type="entry name" value="HisKA"/>
    <property type="match status" value="1"/>
</dbReference>
<keyword evidence="12" id="KW-0812">Transmembrane</keyword>
<accession>A0A1I2C1B2</accession>
<sequence length="527" mass="60778">MKKPKKHILSIFLMLSSIMLLLVFQYFWLKKVYEDEKNTLQKQIDLTFRTVMMAMQDSLFQKNVKAVGDSNFKFNFFRPFEHFRNPAFFQKDSTKHKDRHIHIQSHLLQHVNKLVHAQKGKTTSSQSNQQSKSKDTLIISEESNIQVFITSDKPQDSLNTILRKIATDRPPEIQSKSFIIRLGNDTLAHTSIMANYQKALLEANIDLPFQLQVLNRQQERENFFSRKTHEGLERGILSAPFFTIPSSPVYQAYFPDSQIFILWKMLPQFVFSFLLVLLTSGAFYLIYHNLQKQEKLIALKNDFISNVTHELKTPVTTVSVAIEALQNFNALQNPTLTKEYLEISQNELNRLAMLVDKIMKMASFESKGIELKLSTINLPQLVNQILKSMKLQFEKYKAEVSFEVNLQNESKNFFIQADEVHLTNVIYNLLDNALKYSKENPNIFIQLTDLGDKVQLAVKDKGIGIASEYKDKIFEKFFRVPTGNIHNIKGYGLGLSYVASVIQQHGGKVEVESRVGEGSCFKIELKK</sequence>
<evidence type="ECO:0000256" key="2">
    <source>
        <dbReference type="ARBA" id="ARBA00004236"/>
    </source>
</evidence>
<dbReference type="Gene3D" id="1.10.287.130">
    <property type="match status" value="1"/>
</dbReference>
<keyword evidence="8 14" id="KW-0418">Kinase</keyword>
<dbReference type="InterPro" id="IPR003661">
    <property type="entry name" value="HisK_dim/P_dom"/>
</dbReference>